<comment type="caution">
    <text evidence="3">The sequence shown here is derived from an EMBL/GenBank/DDBJ whole genome shotgun (WGS) entry which is preliminary data.</text>
</comment>
<evidence type="ECO:0000313" key="3">
    <source>
        <dbReference type="EMBL" id="NEC53147.1"/>
    </source>
</evidence>
<dbReference type="EMBL" id="JAAGNA010001112">
    <property type="protein sequence ID" value="NEC53147.1"/>
    <property type="molecule type" value="Genomic_DNA"/>
</dbReference>
<evidence type="ECO:0000313" key="4">
    <source>
        <dbReference type="Proteomes" id="UP000471745"/>
    </source>
</evidence>
<organism evidence="3 4">
    <name type="scientific">Actinospica acidiphila</name>
    <dbReference type="NCBI Taxonomy" id="304899"/>
    <lineage>
        <taxon>Bacteria</taxon>
        <taxon>Bacillati</taxon>
        <taxon>Actinomycetota</taxon>
        <taxon>Actinomycetes</taxon>
        <taxon>Catenulisporales</taxon>
        <taxon>Actinospicaceae</taxon>
        <taxon>Actinospica</taxon>
    </lineage>
</organism>
<name>A0A9X5HEH8_9ACTN</name>
<dbReference type="InterPro" id="IPR008979">
    <property type="entry name" value="Galactose-bd-like_sf"/>
</dbReference>
<dbReference type="Gene3D" id="2.60.120.1060">
    <property type="entry name" value="NPCBM/NEW2 domain"/>
    <property type="match status" value="1"/>
</dbReference>
<dbReference type="RefSeq" id="WP_163091517.1">
    <property type="nucleotide sequence ID" value="NZ_JAAGNA010001112.1"/>
</dbReference>
<dbReference type="Proteomes" id="UP000471745">
    <property type="component" value="Unassembled WGS sequence"/>
</dbReference>
<keyword evidence="4" id="KW-1185">Reference proteome</keyword>
<dbReference type="SUPFAM" id="SSF49785">
    <property type="entry name" value="Galactose-binding domain-like"/>
    <property type="match status" value="1"/>
</dbReference>
<protein>
    <recommendedName>
        <fullName evidence="2">Glycosyl hydrolase family 98 putative carbohydrate-binding module domain-containing protein</fullName>
    </recommendedName>
</protein>
<feature type="region of interest" description="Disordered" evidence="1">
    <location>
        <begin position="14"/>
        <end position="114"/>
    </location>
</feature>
<dbReference type="InterPro" id="IPR038637">
    <property type="entry name" value="NPCBM_sf"/>
</dbReference>
<sequence>MFAALLLLASGASGCSKETNNCKDRAVCGKGNDSNGLSDEAAGSGGAGEAPSADSADFSESPDPSSTDEADTAEPFPDAESADDAPEDAAEAPSGNGERPEQGPRTLFLSDVHPIEKDVRKGTTEIAGTTYTSSIWKDIGPSSSLNSVYVVYALNADWTTFTADVGPDSDSRSDVVVDFEVYLDDRKLGETHRATVTESAHIEENVTGGIQLRLVAKFVSGSRNGSYSGQAAWGSARLE</sequence>
<proteinExistence type="predicted"/>
<evidence type="ECO:0000259" key="2">
    <source>
        <dbReference type="Pfam" id="PF08305"/>
    </source>
</evidence>
<dbReference type="Pfam" id="PF08305">
    <property type="entry name" value="NPCBM"/>
    <property type="match status" value="1"/>
</dbReference>
<reference evidence="3 4" key="1">
    <citation type="submission" date="2020-01" db="EMBL/GenBank/DDBJ databases">
        <title>Insect and environment-associated Actinomycetes.</title>
        <authorList>
            <person name="Currrie C."/>
            <person name="Chevrette M."/>
            <person name="Carlson C."/>
            <person name="Stubbendieck R."/>
            <person name="Wendt-Pienkowski E."/>
        </authorList>
    </citation>
    <scope>NUCLEOTIDE SEQUENCE [LARGE SCALE GENOMIC DNA]</scope>
    <source>
        <strain evidence="3 4">SID8189</strain>
    </source>
</reference>
<gene>
    <name evidence="3" type="ORF">G3I18_32030</name>
</gene>
<accession>A0A9X5HEH8</accession>
<feature type="domain" description="Glycosyl hydrolase family 98 putative carbohydrate-binding module" evidence="2">
    <location>
        <begin position="126"/>
        <end position="238"/>
    </location>
</feature>
<dbReference type="InterPro" id="IPR013222">
    <property type="entry name" value="Glyco_hyd_98_carb-bd"/>
</dbReference>
<evidence type="ECO:0000256" key="1">
    <source>
        <dbReference type="SAM" id="MobiDB-lite"/>
    </source>
</evidence>
<dbReference type="AlphaFoldDB" id="A0A9X5HEH8"/>
<feature type="compositionally biased region" description="Acidic residues" evidence="1">
    <location>
        <begin position="80"/>
        <end position="90"/>
    </location>
</feature>